<dbReference type="EMBL" id="FONT01000001">
    <property type="protein sequence ID" value="SFE38566.1"/>
    <property type="molecule type" value="Genomic_DNA"/>
</dbReference>
<name>A0A1I2A420_9BACI</name>
<keyword evidence="2" id="KW-0812">Transmembrane</keyword>
<dbReference type="Pfam" id="PF19610">
    <property type="entry name" value="DUF6115"/>
    <property type="match status" value="1"/>
</dbReference>
<evidence type="ECO:0000313" key="4">
    <source>
        <dbReference type="Proteomes" id="UP000199516"/>
    </source>
</evidence>
<evidence type="ECO:0000256" key="2">
    <source>
        <dbReference type="SAM" id="Phobius"/>
    </source>
</evidence>
<reference evidence="3 4" key="1">
    <citation type="submission" date="2016-10" db="EMBL/GenBank/DDBJ databases">
        <authorList>
            <person name="de Groot N.N."/>
        </authorList>
    </citation>
    <scope>NUCLEOTIDE SEQUENCE [LARGE SCALE GENOMIC DNA]</scope>
    <source>
        <strain evidence="3 4">DSM 23995</strain>
    </source>
</reference>
<dbReference type="AlphaFoldDB" id="A0A1I2A420"/>
<proteinExistence type="predicted"/>
<organism evidence="3 4">
    <name type="scientific">Alteribacillus iranensis</name>
    <dbReference type="NCBI Taxonomy" id="930128"/>
    <lineage>
        <taxon>Bacteria</taxon>
        <taxon>Bacillati</taxon>
        <taxon>Bacillota</taxon>
        <taxon>Bacilli</taxon>
        <taxon>Bacillales</taxon>
        <taxon>Bacillaceae</taxon>
        <taxon>Alteribacillus</taxon>
    </lineage>
</organism>
<dbReference type="STRING" id="930128.SAMN05192532_101640"/>
<evidence type="ECO:0000313" key="3">
    <source>
        <dbReference type="EMBL" id="SFE38566.1"/>
    </source>
</evidence>
<dbReference type="InterPro" id="IPR046118">
    <property type="entry name" value="DUF6115"/>
</dbReference>
<keyword evidence="2" id="KW-1133">Transmembrane helix</keyword>
<accession>A0A1I2A420</accession>
<feature type="transmembrane region" description="Helical" evidence="2">
    <location>
        <begin position="6"/>
        <end position="23"/>
    </location>
</feature>
<keyword evidence="1" id="KW-0175">Coiled coil</keyword>
<protein>
    <submittedName>
        <fullName evidence="3">Uncharacterized protein</fullName>
    </submittedName>
</protein>
<keyword evidence="2" id="KW-0472">Membrane</keyword>
<dbReference type="OrthoDB" id="1708317at2"/>
<gene>
    <name evidence="3" type="ORF">SAMN05192532_101640</name>
</gene>
<keyword evidence="4" id="KW-1185">Reference proteome</keyword>
<dbReference type="Proteomes" id="UP000199516">
    <property type="component" value="Unassembled WGS sequence"/>
</dbReference>
<dbReference type="RefSeq" id="WP_091657205.1">
    <property type="nucleotide sequence ID" value="NZ_FONT01000001.1"/>
</dbReference>
<evidence type="ECO:0000256" key="1">
    <source>
        <dbReference type="SAM" id="Coils"/>
    </source>
</evidence>
<feature type="coiled-coil region" evidence="1">
    <location>
        <begin position="29"/>
        <end position="74"/>
    </location>
</feature>
<sequence length="149" mass="17175">MIVFVIFSFILHVASIGAIFVLYRTQQRLQEQDKEAGAVKEELDELLSTYIEEIKQENNELKKWIASNKDVARNDIKERDPFVTENKQSHKEEELVFEPPLPEGNIKIEKSFQSQVLSLAANGYTANEIAKQLQVGQTEVELLLKFHEK</sequence>